<evidence type="ECO:0000313" key="1">
    <source>
        <dbReference type="EMBL" id="MPM72198.1"/>
    </source>
</evidence>
<dbReference type="EMBL" id="VSSQ01024595">
    <property type="protein sequence ID" value="MPM72198.1"/>
    <property type="molecule type" value="Genomic_DNA"/>
</dbReference>
<dbReference type="AlphaFoldDB" id="A0A645C496"/>
<gene>
    <name evidence="1" type="ORF">SDC9_119171</name>
</gene>
<reference evidence="1" key="1">
    <citation type="submission" date="2019-08" db="EMBL/GenBank/DDBJ databases">
        <authorList>
            <person name="Kucharzyk K."/>
            <person name="Murdoch R.W."/>
            <person name="Higgins S."/>
            <person name="Loffler F."/>
        </authorList>
    </citation>
    <scope>NUCLEOTIDE SEQUENCE</scope>
</reference>
<organism evidence="1">
    <name type="scientific">bioreactor metagenome</name>
    <dbReference type="NCBI Taxonomy" id="1076179"/>
    <lineage>
        <taxon>unclassified sequences</taxon>
        <taxon>metagenomes</taxon>
        <taxon>ecological metagenomes</taxon>
    </lineage>
</organism>
<protein>
    <submittedName>
        <fullName evidence="1">Uncharacterized protein</fullName>
    </submittedName>
</protein>
<proteinExistence type="predicted"/>
<comment type="caution">
    <text evidence="1">The sequence shown here is derived from an EMBL/GenBank/DDBJ whole genome shotgun (WGS) entry which is preliminary data.</text>
</comment>
<sequence length="34" mass="3762">MILRTATDLNAVWTPTLIEFTDGTKIVDLVTANK</sequence>
<name>A0A645C496_9ZZZZ</name>
<accession>A0A645C496</accession>